<accession>A0ABN3U853</accession>
<dbReference type="PANTHER" id="PTHR43685:SF2">
    <property type="entry name" value="GLYCOSYLTRANSFERASE 2-LIKE DOMAIN-CONTAINING PROTEIN"/>
    <property type="match status" value="1"/>
</dbReference>
<dbReference type="Pfam" id="PF00535">
    <property type="entry name" value="Glycos_transf_2"/>
    <property type="match status" value="1"/>
</dbReference>
<name>A0ABN3U853_9ACTN</name>
<gene>
    <name evidence="2" type="ORF">GCM10010439_26990</name>
</gene>
<sequence length="300" mass="33257">MSDRPSVSVVIPTRDRPDLLRETLASIRGQDYPGELRCLVVFDRSEPDPSLASGDPLRPVEVLRNERTPGAAGARNTGLLAASTDLVGFCDDTDLFLEGKVSAQVAVLEEEPRTEVVCCGLRLFGPGIDEIDRRVPRPVVTREELLRGHKPQLHPSALLLRRSTGLLFDEEIPGSYGEDYEFLLRAAERAPIRQIPLHGLGLRWHRESYFSVLENAALISQAVRWLLGRYDFPRSGYAHWGGKIAFAEAVRGRRGPALRWIGRTMRARPLDARALLALAVVAGVPATFVMRSLNRIGRGI</sequence>
<proteinExistence type="predicted"/>
<dbReference type="EMBL" id="BAAATZ010000009">
    <property type="protein sequence ID" value="GAA2725881.1"/>
    <property type="molecule type" value="Genomic_DNA"/>
</dbReference>
<evidence type="ECO:0000313" key="2">
    <source>
        <dbReference type="EMBL" id="GAA2725881.1"/>
    </source>
</evidence>
<organism evidence="2 3">
    <name type="scientific">Actinocorallia aurantiaca</name>
    <dbReference type="NCBI Taxonomy" id="46204"/>
    <lineage>
        <taxon>Bacteria</taxon>
        <taxon>Bacillati</taxon>
        <taxon>Actinomycetota</taxon>
        <taxon>Actinomycetes</taxon>
        <taxon>Streptosporangiales</taxon>
        <taxon>Thermomonosporaceae</taxon>
        <taxon>Actinocorallia</taxon>
    </lineage>
</organism>
<dbReference type="CDD" id="cd00761">
    <property type="entry name" value="Glyco_tranf_GTA_type"/>
    <property type="match status" value="1"/>
</dbReference>
<dbReference type="InterPro" id="IPR001173">
    <property type="entry name" value="Glyco_trans_2-like"/>
</dbReference>
<evidence type="ECO:0000259" key="1">
    <source>
        <dbReference type="Pfam" id="PF00535"/>
    </source>
</evidence>
<protein>
    <recommendedName>
        <fullName evidence="1">Glycosyltransferase 2-like domain-containing protein</fullName>
    </recommendedName>
</protein>
<comment type="caution">
    <text evidence="2">The sequence shown here is derived from an EMBL/GenBank/DDBJ whole genome shotgun (WGS) entry which is preliminary data.</text>
</comment>
<dbReference type="InterPro" id="IPR050834">
    <property type="entry name" value="Glycosyltransf_2"/>
</dbReference>
<evidence type="ECO:0000313" key="3">
    <source>
        <dbReference type="Proteomes" id="UP001501842"/>
    </source>
</evidence>
<reference evidence="2 3" key="1">
    <citation type="journal article" date="2019" name="Int. J. Syst. Evol. Microbiol.">
        <title>The Global Catalogue of Microorganisms (GCM) 10K type strain sequencing project: providing services to taxonomists for standard genome sequencing and annotation.</title>
        <authorList>
            <consortium name="The Broad Institute Genomics Platform"/>
            <consortium name="The Broad Institute Genome Sequencing Center for Infectious Disease"/>
            <person name="Wu L."/>
            <person name="Ma J."/>
        </authorList>
    </citation>
    <scope>NUCLEOTIDE SEQUENCE [LARGE SCALE GENOMIC DNA]</scope>
    <source>
        <strain evidence="2 3">JCM 8201</strain>
    </source>
</reference>
<dbReference type="Proteomes" id="UP001501842">
    <property type="component" value="Unassembled WGS sequence"/>
</dbReference>
<dbReference type="SUPFAM" id="SSF53448">
    <property type="entry name" value="Nucleotide-diphospho-sugar transferases"/>
    <property type="match status" value="1"/>
</dbReference>
<keyword evidence="3" id="KW-1185">Reference proteome</keyword>
<dbReference type="PANTHER" id="PTHR43685">
    <property type="entry name" value="GLYCOSYLTRANSFERASE"/>
    <property type="match status" value="1"/>
</dbReference>
<dbReference type="RefSeq" id="WP_344450686.1">
    <property type="nucleotide sequence ID" value="NZ_BAAATZ010000009.1"/>
</dbReference>
<dbReference type="Gene3D" id="3.90.550.10">
    <property type="entry name" value="Spore Coat Polysaccharide Biosynthesis Protein SpsA, Chain A"/>
    <property type="match status" value="1"/>
</dbReference>
<feature type="domain" description="Glycosyltransferase 2-like" evidence="1">
    <location>
        <begin position="8"/>
        <end position="147"/>
    </location>
</feature>
<dbReference type="InterPro" id="IPR029044">
    <property type="entry name" value="Nucleotide-diphossugar_trans"/>
</dbReference>